<evidence type="ECO:0000259" key="1">
    <source>
        <dbReference type="Pfam" id="PF18832"/>
    </source>
</evidence>
<dbReference type="EMBL" id="BK016215">
    <property type="protein sequence ID" value="DAG02789.1"/>
    <property type="molecule type" value="Genomic_DNA"/>
</dbReference>
<evidence type="ECO:0000313" key="2">
    <source>
        <dbReference type="EMBL" id="DAG02789.1"/>
    </source>
</evidence>
<proteinExistence type="predicted"/>
<accession>A0A8S5V7V6</accession>
<organism evidence="2">
    <name type="scientific">Siphoviridae sp. ctHn727</name>
    <dbReference type="NCBI Taxonomy" id="2825425"/>
    <lineage>
        <taxon>Viruses</taxon>
        <taxon>Duplodnaviria</taxon>
        <taxon>Heunggongvirae</taxon>
        <taxon>Uroviricota</taxon>
        <taxon>Caudoviricetes</taxon>
    </lineage>
</organism>
<reference evidence="2" key="1">
    <citation type="journal article" date="2021" name="Proc. Natl. Acad. Sci. U.S.A.">
        <title>A Catalog of Tens of Thousands of Viruses from Human Metagenomes Reveals Hidden Associations with Chronic Diseases.</title>
        <authorList>
            <person name="Tisza M.J."/>
            <person name="Buck C.B."/>
        </authorList>
    </citation>
    <scope>NUCLEOTIDE SEQUENCE</scope>
    <source>
        <strain evidence="2">CtHn727</strain>
    </source>
</reference>
<sequence length="174" mass="19475">MGLMIDKPAKTLIERFAQKQPGGHFACPRCGKMTMDAESVTHNALSRRIGCYICGTCGTAEALEDFAHKQNSLNVWAITKEPELWRMLSWNSDGIEIAGHEGTWYVIDEGDFQITPDVDGKPETLTAHLFLLESELYGEDAAGLIVNDEKQIVMEDVWNGLDDLEDAGWERIEE</sequence>
<dbReference type="Pfam" id="PF18832">
    <property type="entry name" value="LPD18"/>
    <property type="match status" value="1"/>
</dbReference>
<dbReference type="InterPro" id="IPR041258">
    <property type="entry name" value="LPD18"/>
</dbReference>
<protein>
    <recommendedName>
        <fullName evidence="1">Large polyvalent protein-associated domain-containing protein</fullName>
    </recommendedName>
</protein>
<name>A0A8S5V7V6_9CAUD</name>
<feature type="domain" description="Large polyvalent protein-associated" evidence="1">
    <location>
        <begin position="88"/>
        <end position="165"/>
    </location>
</feature>